<dbReference type="Proteomes" id="UP000078200">
    <property type="component" value="Unassembled WGS sequence"/>
</dbReference>
<keyword evidence="2" id="KW-1185">Reference proteome</keyword>
<dbReference type="AlphaFoldDB" id="A0A1A9UVM9"/>
<evidence type="ECO:0000313" key="1">
    <source>
        <dbReference type="EnsemblMetazoa" id="GAUT017186-PA"/>
    </source>
</evidence>
<name>A0A1A9UVM9_GLOAU</name>
<protein>
    <submittedName>
        <fullName evidence="1">Uncharacterized protein</fullName>
    </submittedName>
</protein>
<dbReference type="EnsemblMetazoa" id="GAUT017186-RA">
    <property type="protein sequence ID" value="GAUT017186-PA"/>
    <property type="gene ID" value="GAUT017186"/>
</dbReference>
<organism evidence="1 2">
    <name type="scientific">Glossina austeni</name>
    <name type="common">Savannah tsetse fly</name>
    <dbReference type="NCBI Taxonomy" id="7395"/>
    <lineage>
        <taxon>Eukaryota</taxon>
        <taxon>Metazoa</taxon>
        <taxon>Ecdysozoa</taxon>
        <taxon>Arthropoda</taxon>
        <taxon>Hexapoda</taxon>
        <taxon>Insecta</taxon>
        <taxon>Pterygota</taxon>
        <taxon>Neoptera</taxon>
        <taxon>Endopterygota</taxon>
        <taxon>Diptera</taxon>
        <taxon>Brachycera</taxon>
        <taxon>Muscomorpha</taxon>
        <taxon>Hippoboscoidea</taxon>
        <taxon>Glossinidae</taxon>
        <taxon>Glossina</taxon>
    </lineage>
</organism>
<accession>A0A1A9UVM9</accession>
<proteinExistence type="predicted"/>
<evidence type="ECO:0000313" key="2">
    <source>
        <dbReference type="Proteomes" id="UP000078200"/>
    </source>
</evidence>
<reference evidence="1" key="1">
    <citation type="submission" date="2020-05" db="UniProtKB">
        <authorList>
            <consortium name="EnsemblMetazoa"/>
        </authorList>
    </citation>
    <scope>IDENTIFICATION</scope>
    <source>
        <strain evidence="1">TTRI</strain>
    </source>
</reference>
<sequence length="101" mass="12300">MKRNSIGRRDTEPSLSGRLLVENGVVYLQHQDNICLQSQANACLAVSHEQQHHHCQRRKHNHHNHNHNHYHHHHHYRHRHHRHQKDCFEYLLKLNAQDKFN</sequence>
<dbReference type="VEuPathDB" id="VectorBase:GAUT017186"/>